<keyword evidence="6" id="KW-1185">Reference proteome</keyword>
<feature type="region of interest" description="Disordered" evidence="1">
    <location>
        <begin position="41"/>
        <end position="182"/>
    </location>
</feature>
<gene>
    <name evidence="5" type="ORF">WR25_06699</name>
</gene>
<evidence type="ECO:0000313" key="5">
    <source>
        <dbReference type="EMBL" id="PAV67540.1"/>
    </source>
</evidence>
<dbReference type="AlphaFoldDB" id="A0A2A2K0W5"/>
<feature type="compositionally biased region" description="Basic and acidic residues" evidence="1">
    <location>
        <begin position="253"/>
        <end position="269"/>
    </location>
</feature>
<feature type="domain" description="SEA" evidence="4">
    <location>
        <begin position="366"/>
        <end position="481"/>
    </location>
</feature>
<evidence type="ECO:0000256" key="1">
    <source>
        <dbReference type="SAM" id="MobiDB-lite"/>
    </source>
</evidence>
<feature type="compositionally biased region" description="Low complexity" evidence="1">
    <location>
        <begin position="271"/>
        <end position="286"/>
    </location>
</feature>
<feature type="compositionally biased region" description="Basic and acidic residues" evidence="1">
    <location>
        <begin position="70"/>
        <end position="82"/>
    </location>
</feature>
<evidence type="ECO:0000256" key="2">
    <source>
        <dbReference type="SAM" id="Phobius"/>
    </source>
</evidence>
<keyword evidence="2" id="KW-0812">Transmembrane</keyword>
<keyword evidence="3" id="KW-0732">Signal</keyword>
<evidence type="ECO:0000313" key="6">
    <source>
        <dbReference type="Proteomes" id="UP000218231"/>
    </source>
</evidence>
<feature type="chain" id="PRO_5012584447" description="SEA domain-containing protein" evidence="3">
    <location>
        <begin position="18"/>
        <end position="570"/>
    </location>
</feature>
<dbReference type="Pfam" id="PF01390">
    <property type="entry name" value="SEA"/>
    <property type="match status" value="1"/>
</dbReference>
<dbReference type="PROSITE" id="PS50024">
    <property type="entry name" value="SEA"/>
    <property type="match status" value="1"/>
</dbReference>
<feature type="compositionally biased region" description="Basic and acidic residues" evidence="1">
    <location>
        <begin position="121"/>
        <end position="140"/>
    </location>
</feature>
<name>A0A2A2K0W5_9BILA</name>
<dbReference type="EMBL" id="LIAE01009913">
    <property type="protein sequence ID" value="PAV67540.1"/>
    <property type="molecule type" value="Genomic_DNA"/>
</dbReference>
<dbReference type="InterPro" id="IPR036364">
    <property type="entry name" value="SEA_dom_sf"/>
</dbReference>
<dbReference type="Gene3D" id="3.30.70.960">
    <property type="entry name" value="SEA domain"/>
    <property type="match status" value="1"/>
</dbReference>
<evidence type="ECO:0000259" key="4">
    <source>
        <dbReference type="PROSITE" id="PS50024"/>
    </source>
</evidence>
<evidence type="ECO:0000256" key="3">
    <source>
        <dbReference type="SAM" id="SignalP"/>
    </source>
</evidence>
<proteinExistence type="predicted"/>
<protein>
    <recommendedName>
        <fullName evidence="4">SEA domain-containing protein</fullName>
    </recommendedName>
</protein>
<reference evidence="5 6" key="1">
    <citation type="journal article" date="2017" name="Curr. Biol.">
        <title>Genome architecture and evolution of a unichromosomal asexual nematode.</title>
        <authorList>
            <person name="Fradin H."/>
            <person name="Zegar C."/>
            <person name="Gutwein M."/>
            <person name="Lucas J."/>
            <person name="Kovtun M."/>
            <person name="Corcoran D."/>
            <person name="Baugh L.R."/>
            <person name="Kiontke K."/>
            <person name="Gunsalus K."/>
            <person name="Fitch D.H."/>
            <person name="Piano F."/>
        </authorList>
    </citation>
    <scope>NUCLEOTIDE SEQUENCE [LARGE SCALE GENOMIC DNA]</scope>
    <source>
        <strain evidence="5">PF1309</strain>
    </source>
</reference>
<feature type="transmembrane region" description="Helical" evidence="2">
    <location>
        <begin position="498"/>
        <end position="521"/>
    </location>
</feature>
<dbReference type="STRING" id="2018661.A0A2A2K0W5"/>
<keyword evidence="2" id="KW-1133">Transmembrane helix</keyword>
<organism evidence="5 6">
    <name type="scientific">Diploscapter pachys</name>
    <dbReference type="NCBI Taxonomy" id="2018661"/>
    <lineage>
        <taxon>Eukaryota</taxon>
        <taxon>Metazoa</taxon>
        <taxon>Ecdysozoa</taxon>
        <taxon>Nematoda</taxon>
        <taxon>Chromadorea</taxon>
        <taxon>Rhabditida</taxon>
        <taxon>Rhabditina</taxon>
        <taxon>Rhabditomorpha</taxon>
        <taxon>Rhabditoidea</taxon>
        <taxon>Rhabditidae</taxon>
        <taxon>Diploscapter</taxon>
    </lineage>
</organism>
<comment type="caution">
    <text evidence="5">The sequence shown here is derived from an EMBL/GenBank/DDBJ whole genome shotgun (WGS) entry which is preliminary data.</text>
</comment>
<feature type="signal peptide" evidence="3">
    <location>
        <begin position="1"/>
        <end position="17"/>
    </location>
</feature>
<feature type="compositionally biased region" description="Acidic residues" evidence="1">
    <location>
        <begin position="83"/>
        <end position="95"/>
    </location>
</feature>
<feature type="compositionally biased region" description="Basic and acidic residues" evidence="1">
    <location>
        <begin position="150"/>
        <end position="166"/>
    </location>
</feature>
<feature type="compositionally biased region" description="Low complexity" evidence="1">
    <location>
        <begin position="41"/>
        <end position="50"/>
    </location>
</feature>
<accession>A0A2A2K0W5</accession>
<feature type="region of interest" description="Disordered" evidence="1">
    <location>
        <begin position="227"/>
        <end position="292"/>
    </location>
</feature>
<sequence>MRLLLILLVALLAESLAQEDENSDDVFEFNPRAFAFNAQQPPIQAPSAQSRDQSAQFPLQTPHLPSRRPASHDQDTVESKEGDGEEVFDENEEDPFTLPSPTKSFIATRVQPMETSTEDADERRILKQKESSRESEHPETAEMTDDGGDEEHGHQDEHVPANEHEQNSNQDGDSPFDESSLAGIFDGAAAANAGAPHFPRIVLPAGSLPPAHASIPVYLTTTRSFTFTFPPTTTMPPEPEPQTEEEQQQQQEMPREEVQQEQQEEHRPESMTTTTTQMIPPQQVTMGQEPRQEVQVPVNPMPAETGKVDLAVEAQNETMINEVQPEQKEDGQMQGKMEQEQSNMNPKEVTGNDAEEATPASAHRHMLSSTELTLTLVNMEYDDKLDFTDSGEFKRLSRQATNQLTRLLKDILREKFLGVDVSAFEKVQQGVKILAKIDTTQPIEDKQHLATMMEMAIEENENKLGLLEADPRSVRIAGVASHSTMQATNAENKSSSSFIAILIAVCVTIILFAALIVIYVVNRRNNGSLKLPRMETLRAPACAPVSLMSYDSGAGSYRTVEKSIHIKDTP</sequence>
<keyword evidence="2" id="KW-0472">Membrane</keyword>
<feature type="region of interest" description="Disordered" evidence="1">
    <location>
        <begin position="325"/>
        <end position="353"/>
    </location>
</feature>
<dbReference type="InterPro" id="IPR000082">
    <property type="entry name" value="SEA_dom"/>
</dbReference>
<dbReference type="Proteomes" id="UP000218231">
    <property type="component" value="Unassembled WGS sequence"/>
</dbReference>
<dbReference type="SUPFAM" id="SSF82671">
    <property type="entry name" value="SEA domain"/>
    <property type="match status" value="1"/>
</dbReference>